<gene>
    <name evidence="2" type="ORF">COT80_01625</name>
</gene>
<proteinExistence type="predicted"/>
<name>A0A2H0W4G9_9BACT</name>
<evidence type="ECO:0000313" key="3">
    <source>
        <dbReference type="Proteomes" id="UP000229056"/>
    </source>
</evidence>
<dbReference type="EMBL" id="PEZY01000005">
    <property type="protein sequence ID" value="PIS06252.1"/>
    <property type="molecule type" value="Genomic_DNA"/>
</dbReference>
<evidence type="ECO:0000256" key="1">
    <source>
        <dbReference type="SAM" id="Phobius"/>
    </source>
</evidence>
<sequence>MAYKIIKFSSLILIILIIVVISITSYRFYDAKAQGITFSFAGWLWSENYGWFSLNSNNCQLLNPGDCLITGPGVDYSVIIDPTNKISGYAWSENVGWVCFGDGAGDDRLGCVGVPPSGVLNTTMDNVTGKIAGWAKVYALDDDGWIKLRRGETGIIPAGTGEACYDCQPKCDVPEVVDDGEGNLIPTGKCITYSEDDYDTCNTCFAQTNFNGTDYPIVPGEQDFVAGGSGYIYTSCSTCTTESILGADRITCSACNNSVPTSLEQYGVNRNLSDGRLLGWSWNGADIDNNNATSDDLVIGAGWLHYNTEFGSSYIVFPWLQTLYGSIYTPKWVRQKSGVEGKNATYCIFAEDINVNIKTQNCEDIATGLVQGVDTGFLQSSPSGGIYRNALGKIDITGLITKVAGIGTRNKYGQIVNDISASAWNGPTGGSLSGQVYHFDGDLQIPDSLQLTNSSANVSGNGIIIVDGDLNISANISYEPGVPTKLDQLASAVWIIRGDLIIDPSVEKVVGAFVVLGNDTACQIASGSETDYHNYNKTGCGAFFSGDSDKPLSVLGLVIAKAFDLERNYADLLQGSERIIYDGRLTANPPKALSGFVEGLPVVRDFSY</sequence>
<accession>A0A2H0W4G9</accession>
<dbReference type="Proteomes" id="UP000229056">
    <property type="component" value="Unassembled WGS sequence"/>
</dbReference>
<keyword evidence="1" id="KW-1133">Transmembrane helix</keyword>
<evidence type="ECO:0000313" key="2">
    <source>
        <dbReference type="EMBL" id="PIS06252.1"/>
    </source>
</evidence>
<dbReference type="AlphaFoldDB" id="A0A2H0W4G9"/>
<protein>
    <submittedName>
        <fullName evidence="2">Uncharacterized protein</fullName>
    </submittedName>
</protein>
<reference evidence="3" key="1">
    <citation type="submission" date="2017-09" db="EMBL/GenBank/DDBJ databases">
        <title>Depth-based differentiation of microbial function through sediment-hosted aquifers and enrichment of novel symbionts in the deep terrestrial subsurface.</title>
        <authorList>
            <person name="Probst A.J."/>
            <person name="Ladd B."/>
            <person name="Jarett J.K."/>
            <person name="Geller-Mcgrath D.E."/>
            <person name="Sieber C.M.K."/>
            <person name="Emerson J.B."/>
            <person name="Anantharaman K."/>
            <person name="Thomas B.C."/>
            <person name="Malmstrom R."/>
            <person name="Stieglmeier M."/>
            <person name="Klingl A."/>
            <person name="Woyke T."/>
            <person name="Ryan C.M."/>
            <person name="Banfield J.F."/>
        </authorList>
    </citation>
    <scope>NUCLEOTIDE SEQUENCE [LARGE SCALE GENOMIC DNA]</scope>
</reference>
<keyword evidence="1" id="KW-0472">Membrane</keyword>
<comment type="caution">
    <text evidence="2">The sequence shown here is derived from an EMBL/GenBank/DDBJ whole genome shotgun (WGS) entry which is preliminary data.</text>
</comment>
<organism evidence="2 3">
    <name type="scientific">Candidatus Buchananbacteria bacterium CG10_big_fil_rev_8_21_14_0_10_33_19</name>
    <dbReference type="NCBI Taxonomy" id="1974525"/>
    <lineage>
        <taxon>Bacteria</taxon>
        <taxon>Candidatus Buchananiibacteriota</taxon>
    </lineage>
</organism>
<feature type="transmembrane region" description="Helical" evidence="1">
    <location>
        <begin position="12"/>
        <end position="29"/>
    </location>
</feature>
<keyword evidence="1" id="KW-0812">Transmembrane</keyword>